<dbReference type="AlphaFoldDB" id="A0A139SKX4"/>
<dbReference type="EMBL" id="LSZP01000044">
    <property type="protein sequence ID" value="KXU35199.1"/>
    <property type="molecule type" value="Genomic_DNA"/>
</dbReference>
<proteinExistence type="predicted"/>
<organism evidence="1 2">
    <name type="scientific">Cephaloticoccus capnophilus</name>
    <dbReference type="NCBI Taxonomy" id="1548208"/>
    <lineage>
        <taxon>Bacteria</taxon>
        <taxon>Pseudomonadati</taxon>
        <taxon>Verrucomicrobiota</taxon>
        <taxon>Opitutia</taxon>
        <taxon>Opitutales</taxon>
        <taxon>Opitutaceae</taxon>
        <taxon>Cephaloticoccus</taxon>
    </lineage>
</organism>
<gene>
    <name evidence="1" type="ORF">AXK12_05705</name>
</gene>
<keyword evidence="2" id="KW-1185">Reference proteome</keyword>
<accession>A0A139SKX4</accession>
<reference evidence="1 2" key="1">
    <citation type="submission" date="2016-02" db="EMBL/GenBank/DDBJ databases">
        <authorList>
            <person name="Wen L."/>
            <person name="He K."/>
            <person name="Yang H."/>
        </authorList>
    </citation>
    <scope>NUCLEOTIDE SEQUENCE [LARGE SCALE GENOMIC DNA]</scope>
    <source>
        <strain evidence="1 2">CV41</strain>
    </source>
</reference>
<dbReference type="STRING" id="1548208.AXK12_05705"/>
<protein>
    <submittedName>
        <fullName evidence="1">Uncharacterized protein</fullName>
    </submittedName>
</protein>
<dbReference type="Proteomes" id="UP000071392">
    <property type="component" value="Unassembled WGS sequence"/>
</dbReference>
<name>A0A139SKX4_9BACT</name>
<evidence type="ECO:0000313" key="2">
    <source>
        <dbReference type="Proteomes" id="UP000071392"/>
    </source>
</evidence>
<comment type="caution">
    <text evidence="1">The sequence shown here is derived from an EMBL/GenBank/DDBJ whole genome shotgun (WGS) entry which is preliminary data.</text>
</comment>
<evidence type="ECO:0000313" key="1">
    <source>
        <dbReference type="EMBL" id="KXU35199.1"/>
    </source>
</evidence>
<sequence length="60" mass="6106">MVGESGVAKVGFGEAAFLNHRAHRTAEDGDALAQERGIWGAGLSFGGRLHAASDRPGEGG</sequence>